<gene>
    <name evidence="3" type="ORF">KCU76_g14929</name>
</gene>
<feature type="non-terminal residue" evidence="3">
    <location>
        <position position="789"/>
    </location>
</feature>
<dbReference type="Proteomes" id="UP000779574">
    <property type="component" value="Unassembled WGS sequence"/>
</dbReference>
<keyword evidence="2" id="KW-0812">Transmembrane</keyword>
<protein>
    <submittedName>
        <fullName evidence="3">Uncharacterized protein</fullName>
    </submittedName>
</protein>
<dbReference type="EMBL" id="JAHFXF010000940">
    <property type="protein sequence ID" value="KAG9680784.1"/>
    <property type="molecule type" value="Genomic_DNA"/>
</dbReference>
<dbReference type="AlphaFoldDB" id="A0A9P8J1J1"/>
<sequence>SPHQPCPRHRLFPTSSNSPGFVQRLVSAVASADLGPRTDPRRSLNRYFSNTANLEDYKERKSESSLSSDAGEGLPTMQQQQQTGARLRHLNPLRLFHGNFSYQQLPSDSRNTSPFTLQPLKRVRWPSPRRAGEAMRSVRWSPLRILLWALTSLFVLLMLIASRHHRFHPSPEPANPDPAGEKPPGYPWEEYFPLKAYYNGIRTLTPAKDWTPQNRYNRSVPDGVVDGNEARGLPKQPAFEPIKLNPYPDYNSYEYTQKHGKVETCYMDDEDKVEVPDVYVYPGLPRNMPAPFFGTHKELGIRDDVCYDRYGRLGPYGYGYNATAGGLGPGLDSENVGTDKLFEKMGTVDYSNVNWGKAMKKCHHKNKARFENKDAHTKVARHAYILRIWTGYNFNYNQLYSLRAMIAELSLKSGGEYDVYFLLHVKDETLPIWADKSVYQKVIEQNMPKEFWNMTVLWSEAQLLNYYPPPFAEPFENPSQQSVHGVYRSAHFALQWFGQQFPDYDYYWNWEMDLRYNGHYYEFNTAIGDWARKQPRKGMWERAERFWMPELHGSYQNFTDMVEHETRENGKNPVWGPPAFQHDGLTPSPSDTAPPMPYDKDDFKWGVGEEADLITFNPIFDPSRTNWVFRLDATGYNLKMPPPPRRCAIITVSRLSKRLMDIMHEETWKYRHTMFPEMWPASCALQHGLKSVYAPHPVYFDRDWDLEYMDRMFNRPVLDVDSPFGWGEHNFIGSSFYYNSGFSGALWRRWLGLRENKQGGTRDEETGTGRMCLLPSLSHPVKSEVGENN</sequence>
<proteinExistence type="predicted"/>
<name>A0A9P8J1J1_AURME</name>
<organism evidence="3 4">
    <name type="scientific">Aureobasidium melanogenum</name>
    <name type="common">Aureobasidium pullulans var. melanogenum</name>
    <dbReference type="NCBI Taxonomy" id="46634"/>
    <lineage>
        <taxon>Eukaryota</taxon>
        <taxon>Fungi</taxon>
        <taxon>Dikarya</taxon>
        <taxon>Ascomycota</taxon>
        <taxon>Pezizomycotina</taxon>
        <taxon>Dothideomycetes</taxon>
        <taxon>Dothideomycetidae</taxon>
        <taxon>Dothideales</taxon>
        <taxon>Saccotheciaceae</taxon>
        <taxon>Aureobasidium</taxon>
    </lineage>
</organism>
<dbReference type="PANTHER" id="PTHR36205">
    <property type="entry name" value="CHROMOSOME 19, WHOLE GENOME SHOTGUN SEQUENCE"/>
    <property type="match status" value="1"/>
</dbReference>
<feature type="region of interest" description="Disordered" evidence="1">
    <location>
        <begin position="212"/>
        <end position="238"/>
    </location>
</feature>
<reference evidence="3" key="2">
    <citation type="submission" date="2021-08" db="EMBL/GenBank/DDBJ databases">
        <authorList>
            <person name="Gostincar C."/>
            <person name="Sun X."/>
            <person name="Song Z."/>
            <person name="Gunde-Cimerman N."/>
        </authorList>
    </citation>
    <scope>NUCLEOTIDE SEQUENCE</scope>
    <source>
        <strain evidence="3">EXF-9911</strain>
    </source>
</reference>
<evidence type="ECO:0000313" key="3">
    <source>
        <dbReference type="EMBL" id="KAG9680784.1"/>
    </source>
</evidence>
<feature type="region of interest" description="Disordered" evidence="1">
    <location>
        <begin position="58"/>
        <end position="85"/>
    </location>
</feature>
<dbReference type="PANTHER" id="PTHR36205:SF3">
    <property type="entry name" value="MAJOR FACILITATOR SUPERFAMILY TRANSPORTER"/>
    <property type="match status" value="1"/>
</dbReference>
<evidence type="ECO:0000256" key="2">
    <source>
        <dbReference type="SAM" id="Phobius"/>
    </source>
</evidence>
<dbReference type="InterPro" id="IPR021822">
    <property type="entry name" value="DUF3405"/>
</dbReference>
<evidence type="ECO:0000313" key="4">
    <source>
        <dbReference type="Proteomes" id="UP000779574"/>
    </source>
</evidence>
<reference evidence="3" key="1">
    <citation type="journal article" date="2021" name="J Fungi (Basel)">
        <title>Virulence traits and population genomics of the black yeast Aureobasidium melanogenum.</title>
        <authorList>
            <person name="Cernosa A."/>
            <person name="Sun X."/>
            <person name="Gostincar C."/>
            <person name="Fang C."/>
            <person name="Gunde-Cimerman N."/>
            <person name="Song Z."/>
        </authorList>
    </citation>
    <scope>NUCLEOTIDE SEQUENCE</scope>
    <source>
        <strain evidence="3">EXF-9911</strain>
    </source>
</reference>
<dbReference type="Pfam" id="PF11885">
    <property type="entry name" value="DUF3405"/>
    <property type="match status" value="1"/>
</dbReference>
<keyword evidence="2" id="KW-1133">Transmembrane helix</keyword>
<accession>A0A9P8J1J1</accession>
<feature type="transmembrane region" description="Helical" evidence="2">
    <location>
        <begin position="145"/>
        <end position="162"/>
    </location>
</feature>
<feature type="non-terminal residue" evidence="3">
    <location>
        <position position="1"/>
    </location>
</feature>
<evidence type="ECO:0000256" key="1">
    <source>
        <dbReference type="SAM" id="MobiDB-lite"/>
    </source>
</evidence>
<comment type="caution">
    <text evidence="3">The sequence shown here is derived from an EMBL/GenBank/DDBJ whole genome shotgun (WGS) entry which is preliminary data.</text>
</comment>
<keyword evidence="2" id="KW-0472">Membrane</keyword>